<accession>W7TQN1</accession>
<organism evidence="2 3">
    <name type="scientific">Nannochloropsis gaditana</name>
    <dbReference type="NCBI Taxonomy" id="72520"/>
    <lineage>
        <taxon>Eukaryota</taxon>
        <taxon>Sar</taxon>
        <taxon>Stramenopiles</taxon>
        <taxon>Ochrophyta</taxon>
        <taxon>Eustigmatophyceae</taxon>
        <taxon>Eustigmatales</taxon>
        <taxon>Monodopsidaceae</taxon>
        <taxon>Nannochloropsis</taxon>
    </lineage>
</organism>
<keyword evidence="3" id="KW-1185">Reference proteome</keyword>
<dbReference type="PANTHER" id="PTHR31551:SF1">
    <property type="entry name" value="COILED-COIL DOMAIN-CONTAINING PROTEIN 12"/>
    <property type="match status" value="1"/>
</dbReference>
<feature type="region of interest" description="Disordered" evidence="1">
    <location>
        <begin position="25"/>
        <end position="107"/>
    </location>
</feature>
<evidence type="ECO:0000313" key="3">
    <source>
        <dbReference type="Proteomes" id="UP000019335"/>
    </source>
</evidence>
<dbReference type="PANTHER" id="PTHR31551">
    <property type="entry name" value="PRE-MRNA-SPLICING FACTOR CWF18"/>
    <property type="match status" value="1"/>
</dbReference>
<sequence length="162" mass="17652">MATTSKKPLKFRNYRPADASLVSLSTATSTGSGLVPTGAKSVEDSAAGVPRPNEVRPPPAHAENNQGEEQPKKAEDVKKDEEDAIQRELKRHEAEHGSGGQLNVAPRKANWDLKRDVAKKLAKLNRLTQKAIIEILQEKLAQEAEEGSTSENDDDMSKEGDE</sequence>
<comment type="caution">
    <text evidence="2">The sequence shown here is derived from an EMBL/GenBank/DDBJ whole genome shotgun (WGS) entry which is preliminary data.</text>
</comment>
<dbReference type="OrthoDB" id="10261348at2759"/>
<reference evidence="2 3" key="1">
    <citation type="journal article" date="2014" name="Mol. Plant">
        <title>Chromosome Scale Genome Assembly and Transcriptome Profiling of Nannochloropsis gaditana in Nitrogen Depletion.</title>
        <authorList>
            <person name="Corteggiani Carpinelli E."/>
            <person name="Telatin A."/>
            <person name="Vitulo N."/>
            <person name="Forcato C."/>
            <person name="D'Angelo M."/>
            <person name="Schiavon R."/>
            <person name="Vezzi A."/>
            <person name="Giacometti G.M."/>
            <person name="Morosinotto T."/>
            <person name="Valle G."/>
        </authorList>
    </citation>
    <scope>NUCLEOTIDE SEQUENCE [LARGE SCALE GENOMIC DNA]</scope>
    <source>
        <strain evidence="2 3">B-31</strain>
    </source>
</reference>
<feature type="compositionally biased region" description="Basic and acidic residues" evidence="1">
    <location>
        <begin position="69"/>
        <end position="96"/>
    </location>
</feature>
<proteinExistence type="predicted"/>
<dbReference type="InterPro" id="IPR013169">
    <property type="entry name" value="mRNA_splic_Cwf18-like"/>
</dbReference>
<dbReference type="GO" id="GO:0071014">
    <property type="term" value="C:post-mRNA release spliceosomal complex"/>
    <property type="evidence" value="ECO:0007669"/>
    <property type="project" value="TreeGrafter"/>
</dbReference>
<dbReference type="AlphaFoldDB" id="W7TQN1"/>
<feature type="region of interest" description="Disordered" evidence="1">
    <location>
        <begin position="140"/>
        <end position="162"/>
    </location>
</feature>
<feature type="region of interest" description="Disordered" evidence="1">
    <location>
        <begin position="1"/>
        <end position="20"/>
    </location>
</feature>
<evidence type="ECO:0000313" key="2">
    <source>
        <dbReference type="EMBL" id="EWM25853.1"/>
    </source>
</evidence>
<dbReference type="GO" id="GO:0005684">
    <property type="term" value="C:U2-type spliceosomal complex"/>
    <property type="evidence" value="ECO:0007669"/>
    <property type="project" value="TreeGrafter"/>
</dbReference>
<feature type="compositionally biased region" description="Low complexity" evidence="1">
    <location>
        <begin position="25"/>
        <end position="35"/>
    </location>
</feature>
<dbReference type="Pfam" id="PF08315">
    <property type="entry name" value="cwf18"/>
    <property type="match status" value="1"/>
</dbReference>
<dbReference type="EMBL" id="AZIL01000830">
    <property type="protein sequence ID" value="EWM25853.1"/>
    <property type="molecule type" value="Genomic_DNA"/>
</dbReference>
<feature type="compositionally biased region" description="Acidic residues" evidence="1">
    <location>
        <begin position="143"/>
        <end position="154"/>
    </location>
</feature>
<gene>
    <name evidence="2" type="ORF">Naga_100021g7</name>
</gene>
<protein>
    <submittedName>
        <fullName evidence="2">mRNA splicing factor, Cwf18</fullName>
    </submittedName>
</protein>
<name>W7TQN1_9STRA</name>
<evidence type="ECO:0000256" key="1">
    <source>
        <dbReference type="SAM" id="MobiDB-lite"/>
    </source>
</evidence>
<dbReference type="Proteomes" id="UP000019335">
    <property type="component" value="Chromosome 10"/>
</dbReference>